<dbReference type="Proteomes" id="UP000078428">
    <property type="component" value="Unassembled WGS sequence"/>
</dbReference>
<dbReference type="AlphaFoldDB" id="A0A178MW08"/>
<dbReference type="STRING" id="1285242.A6A04_12105"/>
<sequence length="127" mass="13613">MTKIAYTFCDGCLVNSGGTVMATDQKLVGDLERVAMVDGNVSFIGWAADTGVGEPVPTVLLVSDGKVVGSVVPREPRPDVSAALKLVKKIHFGFDLRVPASELGSSAWVWMVSADGKSRRIDKMFQR</sequence>
<gene>
    <name evidence="1" type="ORF">A6A04_12105</name>
</gene>
<keyword evidence="2" id="KW-1185">Reference proteome</keyword>
<dbReference type="EMBL" id="LWQT01000028">
    <property type="protein sequence ID" value="OAN54661.1"/>
    <property type="molecule type" value="Genomic_DNA"/>
</dbReference>
<reference evidence="1 2" key="1">
    <citation type="submission" date="2016-04" db="EMBL/GenBank/DDBJ databases">
        <title>Draft genome sequence of freshwater magnetotactic bacteria Magnetospirillum marisnigri SP-1 and Magnetospirillum moscoviense BB-1.</title>
        <authorList>
            <person name="Koziaeva V."/>
            <person name="Dziuba M.V."/>
            <person name="Ivanov T.M."/>
            <person name="Kuznetsov B."/>
            <person name="Grouzdev D.S."/>
        </authorList>
    </citation>
    <scope>NUCLEOTIDE SEQUENCE [LARGE SCALE GENOMIC DNA]</scope>
    <source>
        <strain evidence="1 2">SP-1</strain>
    </source>
</reference>
<proteinExistence type="predicted"/>
<evidence type="ECO:0000313" key="2">
    <source>
        <dbReference type="Proteomes" id="UP000078428"/>
    </source>
</evidence>
<evidence type="ECO:0000313" key="1">
    <source>
        <dbReference type="EMBL" id="OAN54661.1"/>
    </source>
</evidence>
<comment type="caution">
    <text evidence="1">The sequence shown here is derived from an EMBL/GenBank/DDBJ whole genome shotgun (WGS) entry which is preliminary data.</text>
</comment>
<protein>
    <submittedName>
        <fullName evidence="1">Uncharacterized protein</fullName>
    </submittedName>
</protein>
<organism evidence="1 2">
    <name type="scientific">Paramagnetospirillum marisnigri</name>
    <dbReference type="NCBI Taxonomy" id="1285242"/>
    <lineage>
        <taxon>Bacteria</taxon>
        <taxon>Pseudomonadati</taxon>
        <taxon>Pseudomonadota</taxon>
        <taxon>Alphaproteobacteria</taxon>
        <taxon>Rhodospirillales</taxon>
        <taxon>Magnetospirillaceae</taxon>
        <taxon>Paramagnetospirillum</taxon>
    </lineage>
</organism>
<accession>A0A178MW08</accession>
<name>A0A178MW08_9PROT</name>